<dbReference type="EnsemblPlants" id="TuG1812G0300002315.01.T02">
    <property type="protein sequence ID" value="TuG1812G0300002315.01.T02"/>
    <property type="gene ID" value="TuG1812G0300002315.01"/>
</dbReference>
<reference evidence="1" key="2">
    <citation type="submission" date="2018-03" db="EMBL/GenBank/DDBJ databases">
        <title>The Triticum urartu genome reveals the dynamic nature of wheat genome evolution.</title>
        <authorList>
            <person name="Ling H."/>
            <person name="Ma B."/>
            <person name="Shi X."/>
            <person name="Liu H."/>
            <person name="Dong L."/>
            <person name="Sun H."/>
            <person name="Cao Y."/>
            <person name="Gao Q."/>
            <person name="Zheng S."/>
            <person name="Li Y."/>
            <person name="Yu Y."/>
            <person name="Du H."/>
            <person name="Qi M."/>
            <person name="Li Y."/>
            <person name="Yu H."/>
            <person name="Cui Y."/>
            <person name="Wang N."/>
            <person name="Chen C."/>
            <person name="Wu H."/>
            <person name="Zhao Y."/>
            <person name="Zhang J."/>
            <person name="Li Y."/>
            <person name="Zhou W."/>
            <person name="Zhang B."/>
            <person name="Hu W."/>
            <person name="Eijk M."/>
            <person name="Tang J."/>
            <person name="Witsenboer H."/>
            <person name="Zhao S."/>
            <person name="Li Z."/>
            <person name="Zhang A."/>
            <person name="Wang D."/>
            <person name="Liang C."/>
        </authorList>
    </citation>
    <scope>NUCLEOTIDE SEQUENCE [LARGE SCALE GENOMIC DNA]</scope>
    <source>
        <strain evidence="1">cv. G1812</strain>
    </source>
</reference>
<evidence type="ECO:0000313" key="1">
    <source>
        <dbReference type="EnsemblPlants" id="TuG1812G0300002315.01.T02"/>
    </source>
</evidence>
<protein>
    <submittedName>
        <fullName evidence="1">Uncharacterized protein</fullName>
    </submittedName>
</protein>
<proteinExistence type="predicted"/>
<reference evidence="1" key="3">
    <citation type="submission" date="2022-06" db="UniProtKB">
        <authorList>
            <consortium name="EnsemblPlants"/>
        </authorList>
    </citation>
    <scope>IDENTIFICATION</scope>
</reference>
<name>A0A8R7PR14_TRIUA</name>
<keyword evidence="2" id="KW-1185">Reference proteome</keyword>
<reference evidence="2" key="1">
    <citation type="journal article" date="2013" name="Nature">
        <title>Draft genome of the wheat A-genome progenitor Triticum urartu.</title>
        <authorList>
            <person name="Ling H.Q."/>
            <person name="Zhao S."/>
            <person name="Liu D."/>
            <person name="Wang J."/>
            <person name="Sun H."/>
            <person name="Zhang C."/>
            <person name="Fan H."/>
            <person name="Li D."/>
            <person name="Dong L."/>
            <person name="Tao Y."/>
            <person name="Gao C."/>
            <person name="Wu H."/>
            <person name="Li Y."/>
            <person name="Cui Y."/>
            <person name="Guo X."/>
            <person name="Zheng S."/>
            <person name="Wang B."/>
            <person name="Yu K."/>
            <person name="Liang Q."/>
            <person name="Yang W."/>
            <person name="Lou X."/>
            <person name="Chen J."/>
            <person name="Feng M."/>
            <person name="Jian J."/>
            <person name="Zhang X."/>
            <person name="Luo G."/>
            <person name="Jiang Y."/>
            <person name="Liu J."/>
            <person name="Wang Z."/>
            <person name="Sha Y."/>
            <person name="Zhang B."/>
            <person name="Wu H."/>
            <person name="Tang D."/>
            <person name="Shen Q."/>
            <person name="Xue P."/>
            <person name="Zou S."/>
            <person name="Wang X."/>
            <person name="Liu X."/>
            <person name="Wang F."/>
            <person name="Yang Y."/>
            <person name="An X."/>
            <person name="Dong Z."/>
            <person name="Zhang K."/>
            <person name="Zhang X."/>
            <person name="Luo M.C."/>
            <person name="Dvorak J."/>
            <person name="Tong Y."/>
            <person name="Wang J."/>
            <person name="Yang H."/>
            <person name="Li Z."/>
            <person name="Wang D."/>
            <person name="Zhang A."/>
            <person name="Wang J."/>
        </authorList>
    </citation>
    <scope>NUCLEOTIDE SEQUENCE</scope>
    <source>
        <strain evidence="2">cv. G1812</strain>
    </source>
</reference>
<dbReference type="Gramene" id="TuG1812G0300002315.01.T02">
    <property type="protein sequence ID" value="TuG1812G0300002315.01.T02"/>
    <property type="gene ID" value="TuG1812G0300002315.01"/>
</dbReference>
<accession>A0A8R7PR14</accession>
<dbReference type="AlphaFoldDB" id="A0A8R7PR14"/>
<organism evidence="1 2">
    <name type="scientific">Triticum urartu</name>
    <name type="common">Red wild einkorn</name>
    <name type="synonym">Crithodium urartu</name>
    <dbReference type="NCBI Taxonomy" id="4572"/>
    <lineage>
        <taxon>Eukaryota</taxon>
        <taxon>Viridiplantae</taxon>
        <taxon>Streptophyta</taxon>
        <taxon>Embryophyta</taxon>
        <taxon>Tracheophyta</taxon>
        <taxon>Spermatophyta</taxon>
        <taxon>Magnoliopsida</taxon>
        <taxon>Liliopsida</taxon>
        <taxon>Poales</taxon>
        <taxon>Poaceae</taxon>
        <taxon>BOP clade</taxon>
        <taxon>Pooideae</taxon>
        <taxon>Triticodae</taxon>
        <taxon>Triticeae</taxon>
        <taxon>Triticinae</taxon>
        <taxon>Triticum</taxon>
    </lineage>
</organism>
<sequence length="156" mass="16953">APEPTPPDPIVPAIIAPAPPDSAPLFHLARVSRTPPAPRPWRCFAPLSNLPLPLILPPPLPMLSLACPPLRSDANKLLWRPCDTQEGGVPTASCAGQERVILHGSWWRSGSLTVCPAISALRTIVDYVACSRNRWTQQTPHGVQGWFQQLAVLVRT</sequence>
<dbReference type="Proteomes" id="UP000015106">
    <property type="component" value="Chromosome 3"/>
</dbReference>
<evidence type="ECO:0000313" key="2">
    <source>
        <dbReference type="Proteomes" id="UP000015106"/>
    </source>
</evidence>